<feature type="region of interest" description="Disordered" evidence="1">
    <location>
        <begin position="92"/>
        <end position="150"/>
    </location>
</feature>
<organism evidence="3">
    <name type="scientific">Melampsora larici-populina (strain 98AG31 / pathotype 3-4-7)</name>
    <name type="common">Poplar leaf rust fungus</name>
    <dbReference type="NCBI Taxonomy" id="747676"/>
    <lineage>
        <taxon>Eukaryota</taxon>
        <taxon>Fungi</taxon>
        <taxon>Dikarya</taxon>
        <taxon>Basidiomycota</taxon>
        <taxon>Pucciniomycotina</taxon>
        <taxon>Pucciniomycetes</taxon>
        <taxon>Pucciniales</taxon>
        <taxon>Melampsoraceae</taxon>
        <taxon>Melampsora</taxon>
    </lineage>
</organism>
<feature type="compositionally biased region" description="Polar residues" evidence="1">
    <location>
        <begin position="268"/>
        <end position="281"/>
    </location>
</feature>
<dbReference type="AlphaFoldDB" id="F4RGI8"/>
<name>F4RGI8_MELLP</name>
<dbReference type="InParanoid" id="F4RGI8"/>
<dbReference type="RefSeq" id="XP_007408100.1">
    <property type="nucleotide sequence ID" value="XM_007408038.1"/>
</dbReference>
<dbReference type="KEGG" id="mlr:MELLADRAFT_104922"/>
<feature type="compositionally biased region" description="Low complexity" evidence="1">
    <location>
        <begin position="282"/>
        <end position="293"/>
    </location>
</feature>
<evidence type="ECO:0000256" key="1">
    <source>
        <dbReference type="SAM" id="MobiDB-lite"/>
    </source>
</evidence>
<dbReference type="GeneID" id="18922442"/>
<reference evidence="3" key="1">
    <citation type="journal article" date="2011" name="Proc. Natl. Acad. Sci. U.S.A.">
        <title>Obligate biotrophy features unraveled by the genomic analysis of rust fungi.</title>
        <authorList>
            <person name="Duplessis S."/>
            <person name="Cuomo C.A."/>
            <person name="Lin Y.-C."/>
            <person name="Aerts A."/>
            <person name="Tisserant E."/>
            <person name="Veneault-Fourrey C."/>
            <person name="Joly D.L."/>
            <person name="Hacquard S."/>
            <person name="Amselem J."/>
            <person name="Cantarel B.L."/>
            <person name="Chiu R."/>
            <person name="Coutinho P.M."/>
            <person name="Feau N."/>
            <person name="Field M."/>
            <person name="Frey P."/>
            <person name="Gelhaye E."/>
            <person name="Goldberg J."/>
            <person name="Grabherr M.G."/>
            <person name="Kodira C.D."/>
            <person name="Kohler A."/>
            <person name="Kuees U."/>
            <person name="Lindquist E.A."/>
            <person name="Lucas S.M."/>
            <person name="Mago R."/>
            <person name="Mauceli E."/>
            <person name="Morin E."/>
            <person name="Murat C."/>
            <person name="Pangilinan J.L."/>
            <person name="Park R."/>
            <person name="Pearson M."/>
            <person name="Quesneville H."/>
            <person name="Rouhier N."/>
            <person name="Sakthikumar S."/>
            <person name="Salamov A.A."/>
            <person name="Schmutz J."/>
            <person name="Selles B."/>
            <person name="Shapiro H."/>
            <person name="Tanguay P."/>
            <person name="Tuskan G.A."/>
            <person name="Henrissat B."/>
            <person name="Van de Peer Y."/>
            <person name="Rouze P."/>
            <person name="Ellis J.G."/>
            <person name="Dodds P.N."/>
            <person name="Schein J.E."/>
            <person name="Zhong S."/>
            <person name="Hamelin R.C."/>
            <person name="Grigoriev I.V."/>
            <person name="Szabo L.J."/>
            <person name="Martin F."/>
        </authorList>
    </citation>
    <scope>NUCLEOTIDE SEQUENCE [LARGE SCALE GENOMIC DNA]</scope>
    <source>
        <strain evidence="3">98AG31 / pathotype 3-4-7</strain>
    </source>
</reference>
<proteinExistence type="predicted"/>
<keyword evidence="3" id="KW-1185">Reference proteome</keyword>
<accession>F4RGI8</accession>
<dbReference type="Proteomes" id="UP000001072">
    <property type="component" value="Unassembled WGS sequence"/>
</dbReference>
<feature type="region of interest" description="Disordered" evidence="1">
    <location>
        <begin position="267"/>
        <end position="293"/>
    </location>
</feature>
<dbReference type="HOGENOM" id="CLU_070632_0_0_1"/>
<dbReference type="EMBL" id="GL883100">
    <property type="protein sequence ID" value="EGG08514.1"/>
    <property type="molecule type" value="Genomic_DNA"/>
</dbReference>
<dbReference type="VEuPathDB" id="FungiDB:MELLADRAFT_104922"/>
<evidence type="ECO:0000313" key="2">
    <source>
        <dbReference type="EMBL" id="EGG08514.1"/>
    </source>
</evidence>
<dbReference type="OrthoDB" id="2505040at2759"/>
<sequence length="352" mass="39775">MKPLVYPCLWCPKKPCIHYDSNSNLKQHRDGYAVGRVQKPCAGRQAAIDSGANLPASAIDIMTKKKETNQRQMRESILGVFPIPERLPVIAEEDEEESHPSAIVIEDDEDQTEAEEMPLPDEEDTDHDSECEETACAPPDYDEAEEDRCDREDVNDIAPETSTTNDFKNNTSRKHALRLNALMAQANFISRRVARSAPWRRYFTRVAKSMNLKLLPLTPGYNATRWNAEFDSLNQLVQARKFYEQAFGPQHPHTIRAGTLLQEKFAQRQKTIGSPQTDVPASTSDSNSTTSAKTSSDVNVFQLFKAQEPQAQVDEMAAYLKGTHPMSAKDDARECNAILPWWSVRITFWLES</sequence>
<evidence type="ECO:0000313" key="3">
    <source>
        <dbReference type="Proteomes" id="UP000001072"/>
    </source>
</evidence>
<gene>
    <name evidence="2" type="ORF">MELLADRAFT_104922</name>
</gene>
<feature type="compositionally biased region" description="Acidic residues" evidence="1">
    <location>
        <begin position="105"/>
        <end position="133"/>
    </location>
</feature>
<protein>
    <submittedName>
        <fullName evidence="2">Uncharacterized protein</fullName>
    </submittedName>
</protein>